<name>A0ABP2ICG1_AERVM</name>
<sequence>MSSTGAMIAELEQAINNEEDIVVVGWKPHWMFMDYDLKMLDDPKNVFGGYEEIHSYAREGLKEDNPEAYKIIDNFYWEVEDMSSVMEELATDVEPEEAADNWIEANRETVDGWLE</sequence>
<dbReference type="GO" id="GO:0016787">
    <property type="term" value="F:hydrolase activity"/>
    <property type="evidence" value="ECO:0007669"/>
    <property type="project" value="UniProtKB-KW"/>
</dbReference>
<evidence type="ECO:0000259" key="1">
    <source>
        <dbReference type="Pfam" id="PF04069"/>
    </source>
</evidence>
<protein>
    <submittedName>
        <fullName evidence="2">Glycine betaine/L-proline ABC transporter, glycine betaine/L-proline-binding family protein</fullName>
        <ecNumber evidence="2">3.6.3.32</ecNumber>
    </submittedName>
</protein>
<proteinExistence type="predicted"/>
<evidence type="ECO:0000313" key="2">
    <source>
        <dbReference type="EMBL" id="EFG49598.1"/>
    </source>
</evidence>
<gene>
    <name evidence="2" type="ORF">HMPREF0061_1066</name>
</gene>
<accession>A0ABP2ICG1</accession>
<dbReference type="Pfam" id="PF04069">
    <property type="entry name" value="OpuAC"/>
    <property type="match status" value="1"/>
</dbReference>
<dbReference type="SUPFAM" id="SSF53850">
    <property type="entry name" value="Periplasmic binding protein-like II"/>
    <property type="match status" value="1"/>
</dbReference>
<dbReference type="Gene3D" id="3.10.105.10">
    <property type="entry name" value="Dipeptide-binding Protein, Domain 3"/>
    <property type="match status" value="1"/>
</dbReference>
<evidence type="ECO:0000313" key="3">
    <source>
        <dbReference type="Proteomes" id="UP000003764"/>
    </source>
</evidence>
<dbReference type="EC" id="3.6.3.32" evidence="2"/>
<dbReference type="Gene3D" id="3.40.190.100">
    <property type="entry name" value="Glycine betaine-binding periplasmic protein, domain 2"/>
    <property type="match status" value="1"/>
</dbReference>
<feature type="domain" description="ABC-type glycine betaine transport system substrate-binding" evidence="1">
    <location>
        <begin position="2"/>
        <end position="104"/>
    </location>
</feature>
<dbReference type="EMBL" id="ADNT01000077">
    <property type="protein sequence ID" value="EFG49598.1"/>
    <property type="molecule type" value="Genomic_DNA"/>
</dbReference>
<keyword evidence="2" id="KW-0378">Hydrolase</keyword>
<dbReference type="InterPro" id="IPR007210">
    <property type="entry name" value="ABC_Gly_betaine_transp_sub-bd"/>
</dbReference>
<keyword evidence="3" id="KW-1185">Reference proteome</keyword>
<dbReference type="Proteomes" id="UP000003764">
    <property type="component" value="Unassembled WGS sequence"/>
</dbReference>
<comment type="caution">
    <text evidence="2">The sequence shown here is derived from an EMBL/GenBank/DDBJ whole genome shotgun (WGS) entry which is preliminary data.</text>
</comment>
<reference evidence="2 3" key="1">
    <citation type="submission" date="2010-04" db="EMBL/GenBank/DDBJ databases">
        <authorList>
            <person name="Muzny D."/>
            <person name="Qin X."/>
            <person name="Deng J."/>
            <person name="Jiang H."/>
            <person name="Liu Y."/>
            <person name="Qu J."/>
            <person name="Song X.-Z."/>
            <person name="Zhang L."/>
            <person name="Thornton R."/>
            <person name="Coyle M."/>
            <person name="Francisco L."/>
            <person name="Jackson L."/>
            <person name="Javaid M."/>
            <person name="Korchina V."/>
            <person name="Kovar C."/>
            <person name="Mata R."/>
            <person name="Mathew T."/>
            <person name="Ngo R."/>
            <person name="Nguyen L."/>
            <person name="Nguyen N."/>
            <person name="Okwuonu G."/>
            <person name="Ongeri F."/>
            <person name="Pham C."/>
            <person name="Simmons D."/>
            <person name="Wilczek-Boney K."/>
            <person name="Hale W."/>
            <person name="Jakkamsetti A."/>
            <person name="Pham P."/>
            <person name="Ruth R."/>
            <person name="San Lucas F."/>
            <person name="Warren J."/>
            <person name="Zhang J."/>
            <person name="Zhao Z."/>
            <person name="Zhou C."/>
            <person name="Zhu D."/>
            <person name="Lee S."/>
            <person name="Bess C."/>
            <person name="Blankenburg K."/>
            <person name="Forbes L."/>
            <person name="Fu Q."/>
            <person name="Gubbala S."/>
            <person name="Hirani K."/>
            <person name="Jayaseelan J.C."/>
            <person name="Lara F."/>
            <person name="Munidasa M."/>
            <person name="Palculict T."/>
            <person name="Patil S."/>
            <person name="Pu L.-L."/>
            <person name="Saada N."/>
            <person name="Tang L."/>
            <person name="Weissenberger G."/>
            <person name="Zhu Y."/>
            <person name="Hemphill L."/>
            <person name="Shang Y."/>
            <person name="Youmans B."/>
            <person name="Ayvaz T."/>
            <person name="Ross M."/>
            <person name="Santibanez J."/>
            <person name="Aqrawi P."/>
            <person name="Gross S."/>
            <person name="Joshi V."/>
            <person name="Fowler G."/>
            <person name="Nazareth L."/>
            <person name="Reid J."/>
            <person name="Worley K."/>
            <person name="Petrosino J."/>
            <person name="Highlander S."/>
            <person name="Gibbs R."/>
            <person name="Gibbs R."/>
        </authorList>
    </citation>
    <scope>NUCLEOTIDE SEQUENCE [LARGE SCALE GENOMIC DNA]</scope>
    <source>
        <strain evidence="2 3">ATCC 11563</strain>
    </source>
</reference>
<organism evidence="2 3">
    <name type="scientific">Aerococcus viridans (strain ATCC 11563 / DSM 20340 / CCUG 4311 / JCM 20461 / NBRC 12219 / NCTC 8251 / M1)</name>
    <dbReference type="NCBI Taxonomy" id="655812"/>
    <lineage>
        <taxon>Bacteria</taxon>
        <taxon>Bacillati</taxon>
        <taxon>Bacillota</taxon>
        <taxon>Bacilli</taxon>
        <taxon>Lactobacillales</taxon>
        <taxon>Aerococcaceae</taxon>
        <taxon>Aerococcus</taxon>
    </lineage>
</organism>